<sequence length="159" mass="18447">MLCEEKLEVFENGFEDGKFKLRVEYYGKDARRLLLAIIRELYLPDYGPDYVYPFECAKEFWGIYLDPSEIVAEEPNFSPVKFTNRSVLNRLEKALEGINAPEEIKERIDLDKAEIVKLKKGLLALGKDFLLDERGYLVIFNKPSARELVLKYLGMLDGD</sequence>
<feature type="domain" description="PH1570-like" evidence="1">
    <location>
        <begin position="1"/>
        <end position="153"/>
    </location>
</feature>
<dbReference type="InterPro" id="IPR036807">
    <property type="entry name" value="PH1570-like_sf"/>
</dbReference>
<dbReference type="Proteomes" id="UP000029980">
    <property type="component" value="Chromosome"/>
</dbReference>
<organism evidence="2 3">
    <name type="scientific">Thermococcus eurythermalis</name>
    <dbReference type="NCBI Taxonomy" id="1505907"/>
    <lineage>
        <taxon>Archaea</taxon>
        <taxon>Methanobacteriati</taxon>
        <taxon>Methanobacteriota</taxon>
        <taxon>Thermococci</taxon>
        <taxon>Thermococcales</taxon>
        <taxon>Thermococcaceae</taxon>
        <taxon>Thermococcus</taxon>
    </lineage>
</organism>
<keyword evidence="3" id="KW-1185">Reference proteome</keyword>
<dbReference type="InterPro" id="IPR023110">
    <property type="entry name" value="PH1570-like_domain"/>
</dbReference>
<name>A0A097QUK4_9EURY</name>
<proteinExistence type="predicted"/>
<dbReference type="HOGENOM" id="CLU_1656975_0_0_2"/>
<protein>
    <recommendedName>
        <fullName evidence="1">PH1570-like domain-containing protein</fullName>
    </recommendedName>
</protein>
<evidence type="ECO:0000259" key="1">
    <source>
        <dbReference type="Pfam" id="PF09638"/>
    </source>
</evidence>
<dbReference type="RefSeq" id="WP_050003135.1">
    <property type="nucleotide sequence ID" value="NZ_CP008887.1"/>
</dbReference>
<evidence type="ECO:0000313" key="2">
    <source>
        <dbReference type="EMBL" id="AIU70160.1"/>
    </source>
</evidence>
<reference evidence="2 3" key="1">
    <citation type="journal article" date="2015" name="Int. J. Syst. Evol. Microbiol.">
        <title>Thermococcus eurythermalis sp. nov., a conditional piezophilic hyperthermophilic archaeon with a wide temperature range isolated from an oil-immersed chimney in the Guaymas Basin.</title>
        <authorList>
            <person name="Zhao W."/>
            <person name="Zeng X."/>
            <person name="Xiao X."/>
        </authorList>
    </citation>
    <scope>NUCLEOTIDE SEQUENCE [LARGE SCALE GENOMIC DNA]</scope>
    <source>
        <strain evidence="2 3">A501</strain>
    </source>
</reference>
<dbReference type="GeneID" id="25153252"/>
<dbReference type="Gene3D" id="3.40.1600.10">
    <property type="entry name" value="PH1570-like"/>
    <property type="match status" value="1"/>
</dbReference>
<dbReference type="OrthoDB" id="85738at2157"/>
<dbReference type="EMBL" id="CP008887">
    <property type="protein sequence ID" value="AIU70160.1"/>
    <property type="molecule type" value="Genomic_DNA"/>
</dbReference>
<gene>
    <name evidence="2" type="ORF">TEU_07345</name>
</gene>
<dbReference type="AlphaFoldDB" id="A0A097QUK4"/>
<dbReference type="STRING" id="1505907.TEU_07345"/>
<dbReference type="KEGG" id="teu:TEU_07345"/>
<evidence type="ECO:0000313" key="3">
    <source>
        <dbReference type="Proteomes" id="UP000029980"/>
    </source>
</evidence>
<accession>A0A097QUK4</accession>
<dbReference type="Pfam" id="PF09638">
    <property type="entry name" value="Ph1570"/>
    <property type="match status" value="1"/>
</dbReference>
<dbReference type="SUPFAM" id="SSF159902">
    <property type="entry name" value="PH1570-like"/>
    <property type="match status" value="1"/>
</dbReference>